<evidence type="ECO:0000256" key="1">
    <source>
        <dbReference type="RuleBase" id="RU365079"/>
    </source>
</evidence>
<feature type="region of interest" description="Disordered" evidence="2">
    <location>
        <begin position="1"/>
        <end position="43"/>
    </location>
</feature>
<feature type="domain" description="FCP1 homology" evidence="3">
    <location>
        <begin position="221"/>
        <end position="280"/>
    </location>
</feature>
<dbReference type="SUPFAM" id="SSF56784">
    <property type="entry name" value="HAD-like"/>
    <property type="match status" value="1"/>
</dbReference>
<dbReference type="PANTHER" id="PTHR12210">
    <property type="entry name" value="DULLARD PROTEIN PHOSPHATASE"/>
    <property type="match status" value="1"/>
</dbReference>
<reference evidence="4" key="1">
    <citation type="submission" date="2018-11" db="EMBL/GenBank/DDBJ databases">
        <authorList>
            <consortium name="Pathogen Informatics"/>
        </authorList>
    </citation>
    <scope>NUCLEOTIDE SEQUENCE</scope>
</reference>
<dbReference type="Proteomes" id="UP000784294">
    <property type="component" value="Unassembled WGS sequence"/>
</dbReference>
<accession>A0A3S5CJJ5</accession>
<gene>
    <name evidence="4" type="ORF">PXEA_LOCUS6957</name>
</gene>
<dbReference type="PROSITE" id="PS50969">
    <property type="entry name" value="FCP1"/>
    <property type="match status" value="1"/>
</dbReference>
<dbReference type="OrthoDB" id="277011at2759"/>
<keyword evidence="5" id="KW-1185">Reference proteome</keyword>
<dbReference type="InterPro" id="IPR023214">
    <property type="entry name" value="HAD_sf"/>
</dbReference>
<evidence type="ECO:0000313" key="5">
    <source>
        <dbReference type="Proteomes" id="UP000784294"/>
    </source>
</evidence>
<evidence type="ECO:0000259" key="3">
    <source>
        <dbReference type="PROSITE" id="PS50969"/>
    </source>
</evidence>
<feature type="compositionally biased region" description="Low complexity" evidence="2">
    <location>
        <begin position="34"/>
        <end position="43"/>
    </location>
</feature>
<keyword evidence="1" id="KW-0653">Protein transport</keyword>
<dbReference type="EMBL" id="CAAALY010018028">
    <property type="protein sequence ID" value="VEL13517.1"/>
    <property type="molecule type" value="Genomic_DNA"/>
</dbReference>
<dbReference type="GO" id="GO:0005744">
    <property type="term" value="C:TIM23 mitochondrial import inner membrane translocase complex"/>
    <property type="evidence" value="ECO:0007669"/>
    <property type="project" value="UniProtKB-UniRule"/>
</dbReference>
<protein>
    <recommendedName>
        <fullName evidence="1">Mitochondrial import inner membrane translocase subunit TIM50</fullName>
    </recommendedName>
</protein>
<evidence type="ECO:0000256" key="2">
    <source>
        <dbReference type="SAM" id="MobiDB-lite"/>
    </source>
</evidence>
<keyword evidence="1" id="KW-0809">Transit peptide</keyword>
<dbReference type="Pfam" id="PF03031">
    <property type="entry name" value="NIF"/>
    <property type="match status" value="1"/>
</dbReference>
<keyword evidence="1" id="KW-0496">Mitochondrion</keyword>
<keyword evidence="1" id="KW-0811">Translocation</keyword>
<comment type="function">
    <text evidence="1">Essential component of the TIM23 complex, a complex that mediates the translocation of transit peptide-containing proteins across the mitochondrial inner membrane.</text>
</comment>
<comment type="subunit">
    <text evidence="1">Component of the TIM23 complex.</text>
</comment>
<dbReference type="Gene3D" id="3.40.50.1000">
    <property type="entry name" value="HAD superfamily/HAD-like"/>
    <property type="match status" value="1"/>
</dbReference>
<dbReference type="InterPro" id="IPR004274">
    <property type="entry name" value="FCP1_dom"/>
</dbReference>
<proteinExistence type="inferred from homology"/>
<organism evidence="4 5">
    <name type="scientific">Protopolystoma xenopodis</name>
    <dbReference type="NCBI Taxonomy" id="117903"/>
    <lineage>
        <taxon>Eukaryota</taxon>
        <taxon>Metazoa</taxon>
        <taxon>Spiralia</taxon>
        <taxon>Lophotrochozoa</taxon>
        <taxon>Platyhelminthes</taxon>
        <taxon>Monogenea</taxon>
        <taxon>Polyopisthocotylea</taxon>
        <taxon>Polystomatidea</taxon>
        <taxon>Polystomatidae</taxon>
        <taxon>Protopolystoma</taxon>
    </lineage>
</organism>
<feature type="compositionally biased region" description="Acidic residues" evidence="2">
    <location>
        <begin position="21"/>
        <end position="33"/>
    </location>
</feature>
<evidence type="ECO:0000313" key="4">
    <source>
        <dbReference type="EMBL" id="VEL13517.1"/>
    </source>
</evidence>
<comment type="caution">
    <text evidence="4">The sequence shown here is derived from an EMBL/GenBank/DDBJ whole genome shotgun (WGS) entry which is preliminary data.</text>
</comment>
<dbReference type="AlphaFoldDB" id="A0A3S5CJJ5"/>
<comment type="subcellular location">
    <subcellularLocation>
        <location evidence="1">Mitochondrion inner membrane</location>
        <topology evidence="1">Single-pass membrane protein</topology>
    </subcellularLocation>
</comment>
<sequence length="280" mass="30883">MVAFPQETGNNAQELPLPTSDVDEMPNIDESSEAENATESAANSNSLYPKAYLPLSTKVLMKSDLPECSSPEECGKHMSNIKMPWIKRMLCGCFVSRAKTRPKTSFVDDRFKPKCIPPHSELTVKNIPSSALLGNLPSSVECNVQNISIEDGKEPVISCWSSDHKKRSSKPHKKSSNVKNIDKVIGPNQEIAPRLDNEHTVSITDDLSSVDKSATEDVSSTPIAKTNMVVDRADFRVGVEIDGLVHQVYVLKRPFVDEFLQAMAEIYECILFTASLAKVT</sequence>
<dbReference type="InterPro" id="IPR050365">
    <property type="entry name" value="TIM50"/>
</dbReference>
<name>A0A3S5CJJ5_9PLAT</name>
<comment type="similarity">
    <text evidence="1">Belongs to the TIM50 family.</text>
</comment>
<keyword evidence="1" id="KW-0813">Transport</keyword>
<dbReference type="GO" id="GO:0015031">
    <property type="term" value="P:protein transport"/>
    <property type="evidence" value="ECO:0007669"/>
    <property type="project" value="UniProtKB-KW"/>
</dbReference>
<dbReference type="InterPro" id="IPR036412">
    <property type="entry name" value="HAD-like_sf"/>
</dbReference>